<keyword evidence="1" id="KW-1133">Transmembrane helix</keyword>
<evidence type="ECO:0000259" key="2">
    <source>
        <dbReference type="Pfam" id="PF09323"/>
    </source>
</evidence>
<evidence type="ECO:0000259" key="3">
    <source>
        <dbReference type="Pfam" id="PF21537"/>
    </source>
</evidence>
<reference evidence="4 5" key="1">
    <citation type="submission" date="2019-10" db="EMBL/GenBank/DDBJ databases">
        <title>The Genome Sequence of Clostridium tarantellae Isolated from Fish Brain.</title>
        <authorList>
            <person name="Bano L."/>
            <person name="Kiel M."/>
            <person name="Sales G."/>
            <person name="Doxey A.C."/>
            <person name="Mansfield M.J."/>
            <person name="Schiavone M."/>
            <person name="Rossetto O."/>
            <person name="Pirazzini M."/>
            <person name="Dobrindt U."/>
            <person name="Montecucco C."/>
        </authorList>
    </citation>
    <scope>NUCLEOTIDE SEQUENCE [LARGE SCALE GENOMIC DNA]</scope>
    <source>
        <strain evidence="4 5">DSM 3997</strain>
    </source>
</reference>
<dbReference type="Pfam" id="PF09323">
    <property type="entry name" value="DUF1980"/>
    <property type="match status" value="1"/>
</dbReference>
<dbReference type="Pfam" id="PF21537">
    <property type="entry name" value="DUF1980_C"/>
    <property type="match status" value="1"/>
</dbReference>
<organism evidence="4 5">
    <name type="scientific">Clostridium tarantellae</name>
    <dbReference type="NCBI Taxonomy" id="39493"/>
    <lineage>
        <taxon>Bacteria</taxon>
        <taxon>Bacillati</taxon>
        <taxon>Bacillota</taxon>
        <taxon>Clostridia</taxon>
        <taxon>Eubacteriales</taxon>
        <taxon>Clostridiaceae</taxon>
        <taxon>Clostridium</taxon>
    </lineage>
</organism>
<dbReference type="PANTHER" id="PTHR40047">
    <property type="entry name" value="UPF0703 PROTEIN YCGQ"/>
    <property type="match status" value="1"/>
</dbReference>
<dbReference type="RefSeq" id="WP_152887333.1">
    <property type="nucleotide sequence ID" value="NZ_WHJC01000012.1"/>
</dbReference>
<keyword evidence="1" id="KW-0812">Transmembrane</keyword>
<dbReference type="InterPro" id="IPR052955">
    <property type="entry name" value="UPF0703_membrane_permease"/>
</dbReference>
<comment type="caution">
    <text evidence="4">The sequence shown here is derived from an EMBL/GenBank/DDBJ whole genome shotgun (WGS) entry which is preliminary data.</text>
</comment>
<proteinExistence type="predicted"/>
<accession>A0A6I1MGC3</accession>
<feature type="domain" description="DUF1980" evidence="3">
    <location>
        <begin position="108"/>
        <end position="232"/>
    </location>
</feature>
<dbReference type="InterPro" id="IPR048493">
    <property type="entry name" value="DUF1980_N"/>
</dbReference>
<evidence type="ECO:0000313" key="5">
    <source>
        <dbReference type="Proteomes" id="UP000430345"/>
    </source>
</evidence>
<gene>
    <name evidence="4" type="ORF">GBZ86_02230</name>
</gene>
<keyword evidence="1" id="KW-0472">Membrane</keyword>
<evidence type="ECO:0000256" key="1">
    <source>
        <dbReference type="SAM" id="Phobius"/>
    </source>
</evidence>
<dbReference type="PANTHER" id="PTHR40047:SF1">
    <property type="entry name" value="UPF0703 PROTEIN YCGQ"/>
    <property type="match status" value="1"/>
</dbReference>
<name>A0A6I1MGC3_9CLOT</name>
<feature type="transmembrane region" description="Helical" evidence="1">
    <location>
        <begin position="74"/>
        <end position="93"/>
    </location>
</feature>
<evidence type="ECO:0000313" key="4">
    <source>
        <dbReference type="EMBL" id="MPQ42576.1"/>
    </source>
</evidence>
<dbReference type="OrthoDB" id="9770408at2"/>
<dbReference type="EMBL" id="WHJC01000012">
    <property type="protein sequence ID" value="MPQ42576.1"/>
    <property type="molecule type" value="Genomic_DNA"/>
</dbReference>
<keyword evidence="5" id="KW-1185">Reference proteome</keyword>
<protein>
    <submittedName>
        <fullName evidence="4">DUF1980 domain-containing protein</fullName>
    </submittedName>
</protein>
<feature type="domain" description="DUF1980" evidence="2">
    <location>
        <begin position="12"/>
        <end position="62"/>
    </location>
</feature>
<feature type="transmembrane region" description="Helical" evidence="1">
    <location>
        <begin position="42"/>
        <end position="62"/>
    </location>
</feature>
<dbReference type="Proteomes" id="UP000430345">
    <property type="component" value="Unassembled WGS sequence"/>
</dbReference>
<dbReference type="InterPro" id="IPR048447">
    <property type="entry name" value="DUF1980_C"/>
</dbReference>
<feature type="transmembrane region" description="Helical" evidence="1">
    <location>
        <begin position="12"/>
        <end position="35"/>
    </location>
</feature>
<sequence length="240" mass="28114">MKRFNLNEFIWFLILCGLLFLILNLVLTGEIFLLINIKMKKYIILAILIIFILSIVQFNQIFTIPPRGRIKLGYIIFIIALVFLAILPKVNILKTSLDFKGVKLYHDKHVNKDHLKKENHELLKSEKLILKKDNFHEGLEIIMHELDNFLGKEIYIEGIIYEDEFYKDKFILTDIDMNCCIVDSSYLGVLCKKNSNINVSNGEYVRLKGKLDKILIKDTNNKEIWVPLIYVHNLNTNISK</sequence>
<dbReference type="AlphaFoldDB" id="A0A6I1MGC3"/>